<name>A0A068QXJ6_9GAMM</name>
<reference evidence="2 3" key="1">
    <citation type="submission" date="2013-07" db="EMBL/GenBank/DDBJ databases">
        <authorList>
            <person name="Genoscope - CEA"/>
        </authorList>
    </citation>
    <scope>NUCLEOTIDE SEQUENCE [LARGE SCALE GENOMIC DNA]</scope>
    <source>
        <strain evidence="3">FRM16 / DSM 17909</strain>
    </source>
</reference>
<feature type="compositionally biased region" description="Polar residues" evidence="1">
    <location>
        <begin position="22"/>
        <end position="39"/>
    </location>
</feature>
<dbReference type="HOGENOM" id="CLU_3319478_0_0_6"/>
<feature type="region of interest" description="Disordered" evidence="1">
    <location>
        <begin position="20"/>
        <end position="39"/>
    </location>
</feature>
<accession>A0A068QXJ6</accession>
<dbReference type="Proteomes" id="UP000032721">
    <property type="component" value="Chromosome"/>
</dbReference>
<dbReference type="KEGG" id="xdo:XDD1_2876"/>
<proteinExistence type="predicted"/>
<sequence length="39" mass="4227">MASVHITPASKINAVVEDGNPLSRSKNELSINISHHCQK</sequence>
<organism evidence="2 3">
    <name type="scientific">Xenorhabdus doucetiae</name>
    <dbReference type="NCBI Taxonomy" id="351671"/>
    <lineage>
        <taxon>Bacteria</taxon>
        <taxon>Pseudomonadati</taxon>
        <taxon>Pseudomonadota</taxon>
        <taxon>Gammaproteobacteria</taxon>
        <taxon>Enterobacterales</taxon>
        <taxon>Morganellaceae</taxon>
        <taxon>Xenorhabdus</taxon>
    </lineage>
</organism>
<protein>
    <submittedName>
        <fullName evidence="2">Uncharacterized protein</fullName>
    </submittedName>
</protein>
<evidence type="ECO:0000313" key="3">
    <source>
        <dbReference type="Proteomes" id="UP000032721"/>
    </source>
</evidence>
<evidence type="ECO:0000313" key="2">
    <source>
        <dbReference type="EMBL" id="CDG18575.1"/>
    </source>
</evidence>
<dbReference type="AlphaFoldDB" id="A0A068QXJ6"/>
<dbReference type="EMBL" id="FO704550">
    <property type="protein sequence ID" value="CDG18575.1"/>
    <property type="molecule type" value="Genomic_DNA"/>
</dbReference>
<gene>
    <name evidence="2" type="ORF">XDD1_2876</name>
</gene>
<evidence type="ECO:0000256" key="1">
    <source>
        <dbReference type="SAM" id="MobiDB-lite"/>
    </source>
</evidence>